<dbReference type="RefSeq" id="WP_033178932.1">
    <property type="nucleotide sequence ID" value="NZ_CP030140.1"/>
</dbReference>
<evidence type="ECO:0000313" key="2">
    <source>
        <dbReference type="Proteomes" id="UP000250218"/>
    </source>
</evidence>
<sequence>MNELSKQLWLQSYTNADGSTKKDIKLDDIARAKILGQTVNKNVFLELCKGNEITTANELTVWFSKAQSGALKRKSELGTGKFDKWTQGEKIAVEWETPFTSAEAIEAAALMNQDLPLLASKKMEYFIDQFNKTFERESFKMVEKAALPSNKKTLDFEKLSGLEIYTTLVKEATELTLTKDKSEGIDLVAADKVVILVSPEILDKIATSGIIGNRALLSFDGGASTVTHIGGYKIISNPYLNETKAIIATEFSCIGGLRFIAASAGKIDNLSEDQGVYFEATYANGIAYKSLIKTFSQKAIL</sequence>
<organism evidence="1 2">
    <name type="scientific">[Mycoplasma] anseris</name>
    <dbReference type="NCBI Taxonomy" id="92400"/>
    <lineage>
        <taxon>Bacteria</taxon>
        <taxon>Bacillati</taxon>
        <taxon>Mycoplasmatota</taxon>
        <taxon>Mycoplasmoidales</taxon>
        <taxon>Metamycoplasmataceae</taxon>
        <taxon>Metamycoplasma</taxon>
    </lineage>
</organism>
<reference evidence="2" key="1">
    <citation type="submission" date="2018-06" db="EMBL/GenBank/DDBJ databases">
        <title>Complete genome sequences of Mycoplasma anatis, M. anseris and M. cloacale type strains.</title>
        <authorList>
            <person name="Grozner D."/>
            <person name="Forro B."/>
            <person name="Sulyok K.M."/>
            <person name="Marton S."/>
            <person name="Kreizinger Z."/>
            <person name="Banyai K."/>
            <person name="Gyuranecz M."/>
        </authorList>
    </citation>
    <scope>NUCLEOTIDE SEQUENCE [LARGE SCALE GENOMIC DNA]</scope>
    <source>
        <strain evidence="2">ATCC 49234</strain>
    </source>
</reference>
<name>A0A2Z4NDV0_9BACT</name>
<dbReference type="Proteomes" id="UP000250218">
    <property type="component" value="Chromosome"/>
</dbReference>
<evidence type="ECO:0008006" key="3">
    <source>
        <dbReference type="Google" id="ProtNLM"/>
    </source>
</evidence>
<proteinExistence type="predicted"/>
<dbReference type="AlphaFoldDB" id="A0A2Z4NDV0"/>
<keyword evidence="2" id="KW-1185">Reference proteome</keyword>
<protein>
    <recommendedName>
        <fullName evidence="3">Phage major capsid protein</fullName>
    </recommendedName>
</protein>
<dbReference type="KEGG" id="mane:DP065_03000"/>
<dbReference type="EMBL" id="CP030140">
    <property type="protein sequence ID" value="AWX69697.1"/>
    <property type="molecule type" value="Genomic_DNA"/>
</dbReference>
<gene>
    <name evidence="1" type="ORF">DP065_03000</name>
</gene>
<evidence type="ECO:0000313" key="1">
    <source>
        <dbReference type="EMBL" id="AWX69697.1"/>
    </source>
</evidence>
<accession>A0A2Z4NDV0</accession>